<dbReference type="Proteomes" id="UP000262825">
    <property type="component" value="Unassembled WGS sequence"/>
</dbReference>
<gene>
    <name evidence="12" type="ORF">SCODWIG_01096</name>
</gene>
<dbReference type="EMBL" id="UFAJ01000126">
    <property type="protein sequence ID" value="SSD59335.1"/>
    <property type="molecule type" value="Genomic_DNA"/>
</dbReference>
<evidence type="ECO:0000256" key="3">
    <source>
        <dbReference type="ARBA" id="ARBA00022692"/>
    </source>
</evidence>
<reference evidence="13" key="1">
    <citation type="submission" date="2018-06" db="EMBL/GenBank/DDBJ databases">
        <authorList>
            <person name="Guldener U."/>
        </authorList>
    </citation>
    <scope>NUCLEOTIDE SEQUENCE [LARGE SCALE GENOMIC DNA]</scope>
    <source>
        <strain evidence="13">UTAD17</strain>
    </source>
</reference>
<feature type="active site" description="Nucleophile" evidence="9">
    <location>
        <position position="207"/>
    </location>
</feature>
<evidence type="ECO:0000256" key="2">
    <source>
        <dbReference type="ARBA" id="ARBA00010701"/>
    </source>
</evidence>
<name>A0A376B3R1_9ASCO</name>
<evidence type="ECO:0000256" key="4">
    <source>
        <dbReference type="ARBA" id="ARBA00022801"/>
    </source>
</evidence>
<keyword evidence="13" id="KW-1185">Reference proteome</keyword>
<dbReference type="Pfam" id="PF04083">
    <property type="entry name" value="Abhydro_lipase"/>
    <property type="match status" value="1"/>
</dbReference>
<feature type="active site" description="Charge relay system" evidence="9">
    <location>
        <position position="422"/>
    </location>
</feature>
<evidence type="ECO:0000256" key="8">
    <source>
        <dbReference type="ARBA" id="ARBA00023136"/>
    </source>
</evidence>
<feature type="transmembrane region" description="Helical" evidence="10">
    <location>
        <begin position="6"/>
        <end position="32"/>
    </location>
</feature>
<feature type="domain" description="Partial AB-hydrolase lipase" evidence="11">
    <location>
        <begin position="65"/>
        <end position="129"/>
    </location>
</feature>
<dbReference type="VEuPathDB" id="FungiDB:SCODWIG_01096"/>
<protein>
    <submittedName>
        <fullName evidence="12">Related to Probable lipase C1672.09</fullName>
    </submittedName>
</protein>
<feature type="active site" description="Charge relay system" evidence="9">
    <location>
        <position position="393"/>
    </location>
</feature>
<dbReference type="GO" id="GO:0016020">
    <property type="term" value="C:membrane"/>
    <property type="evidence" value="ECO:0007669"/>
    <property type="project" value="UniProtKB-SubCell"/>
</dbReference>
<evidence type="ECO:0000256" key="7">
    <source>
        <dbReference type="ARBA" id="ARBA00023098"/>
    </source>
</evidence>
<organism evidence="12 13">
    <name type="scientific">Saccharomycodes ludwigii</name>
    <dbReference type="NCBI Taxonomy" id="36035"/>
    <lineage>
        <taxon>Eukaryota</taxon>
        <taxon>Fungi</taxon>
        <taxon>Dikarya</taxon>
        <taxon>Ascomycota</taxon>
        <taxon>Saccharomycotina</taxon>
        <taxon>Saccharomycetes</taxon>
        <taxon>Saccharomycodales</taxon>
        <taxon>Saccharomycodaceae</taxon>
        <taxon>Saccharomycodes</taxon>
    </lineage>
</organism>
<evidence type="ECO:0000313" key="12">
    <source>
        <dbReference type="EMBL" id="SSD59335.1"/>
    </source>
</evidence>
<evidence type="ECO:0000256" key="10">
    <source>
        <dbReference type="SAM" id="Phobius"/>
    </source>
</evidence>
<sequence>MLERLYYGILFVTFSIIRKPIIFLINILKLFLDEITLEGYKNSKLGSRYKYSDPLIEKIAKAKDITDLCYLHGYYVHEHVVKTKDGYLLTIHRITKTTNVNNIDGDSRKTKPVVYFHHGLLTNSELFVSGDTKEKCLPLLLVDLGYDVWLGNNRGNSYSRKHINYEVNEQKFWDFSLDEYAIFDIPDTIDYILELTYQEKIIYIGFSQGASQGFASLSINPNLSKKFKIFIGLSPAMIPKNLNHPIANYVIHCSHILLYTFFGKKSLMPSVLFWQKMLSPVTFMRVVDKCLVLLFNWTHGNISIRQKEAGYPHMFSPTSVKTLVHWFQIIKRKRFQMFEENPSLLAEFITKDEEREYAYSNYPLETNSISKGCIFPVQTIRDLPMFLVYGTSDILIDMDRTMENLKNNNSLVDFISIDGYEHMDTLWASDVKETCFDPIIDRLKKLE</sequence>
<keyword evidence="6 10" id="KW-1133">Transmembrane helix</keyword>
<dbReference type="Gene3D" id="3.40.50.1820">
    <property type="entry name" value="alpha/beta hydrolase"/>
    <property type="match status" value="1"/>
</dbReference>
<dbReference type="FunFam" id="3.40.50.1820:FF:000095">
    <property type="entry name" value="Triglyceride lipase-cholesterol esterase"/>
    <property type="match status" value="1"/>
</dbReference>
<comment type="subcellular location">
    <subcellularLocation>
        <location evidence="1">Membrane</location>
        <topology evidence="1">Single-pass membrane protein</topology>
    </subcellularLocation>
</comment>
<keyword evidence="8 10" id="KW-0472">Membrane</keyword>
<evidence type="ECO:0000313" key="13">
    <source>
        <dbReference type="Proteomes" id="UP000262825"/>
    </source>
</evidence>
<evidence type="ECO:0000256" key="5">
    <source>
        <dbReference type="ARBA" id="ARBA00022963"/>
    </source>
</evidence>
<proteinExistence type="inferred from homology"/>
<keyword evidence="7" id="KW-0443">Lipid metabolism</keyword>
<keyword evidence="5" id="KW-0442">Lipid degradation</keyword>
<dbReference type="InterPro" id="IPR025483">
    <property type="entry name" value="Lipase_euk"/>
</dbReference>
<accession>A0A376B3R1</accession>
<dbReference type="InterPro" id="IPR006693">
    <property type="entry name" value="AB_hydrolase_lipase"/>
</dbReference>
<dbReference type="PANTHER" id="PTHR11005">
    <property type="entry name" value="LYSOSOMAL ACID LIPASE-RELATED"/>
    <property type="match status" value="1"/>
</dbReference>
<dbReference type="GO" id="GO:0016788">
    <property type="term" value="F:hydrolase activity, acting on ester bonds"/>
    <property type="evidence" value="ECO:0007669"/>
    <property type="project" value="InterPro"/>
</dbReference>
<evidence type="ECO:0000259" key="11">
    <source>
        <dbReference type="Pfam" id="PF04083"/>
    </source>
</evidence>
<evidence type="ECO:0000256" key="1">
    <source>
        <dbReference type="ARBA" id="ARBA00004167"/>
    </source>
</evidence>
<dbReference type="AlphaFoldDB" id="A0A376B3R1"/>
<keyword evidence="3 10" id="KW-0812">Transmembrane</keyword>
<dbReference type="InterPro" id="IPR029058">
    <property type="entry name" value="AB_hydrolase_fold"/>
</dbReference>
<comment type="similarity">
    <text evidence="2">Belongs to the AB hydrolase superfamily. Lipase family.</text>
</comment>
<dbReference type="SUPFAM" id="SSF53474">
    <property type="entry name" value="alpha/beta-Hydrolases"/>
    <property type="match status" value="1"/>
</dbReference>
<evidence type="ECO:0000256" key="9">
    <source>
        <dbReference type="PIRSR" id="PIRSR000862-1"/>
    </source>
</evidence>
<dbReference type="PIRSF" id="PIRSF000862">
    <property type="entry name" value="Steryl_ester_lip"/>
    <property type="match status" value="1"/>
</dbReference>
<evidence type="ECO:0000256" key="6">
    <source>
        <dbReference type="ARBA" id="ARBA00022989"/>
    </source>
</evidence>
<keyword evidence="4" id="KW-0378">Hydrolase</keyword>
<dbReference type="GO" id="GO:0016042">
    <property type="term" value="P:lipid catabolic process"/>
    <property type="evidence" value="ECO:0007669"/>
    <property type="project" value="UniProtKB-KW"/>
</dbReference>
<dbReference type="OrthoDB" id="9974421at2759"/>